<dbReference type="InterPro" id="IPR036388">
    <property type="entry name" value="WH-like_DNA-bd_sf"/>
</dbReference>
<dbReference type="STRING" id="1461322.OJ16_01680"/>
<comment type="similarity">
    <text evidence="1">Belongs to the LysR transcriptional regulatory family.</text>
</comment>
<feature type="domain" description="HTH lysR-type" evidence="5">
    <location>
        <begin position="12"/>
        <end position="66"/>
    </location>
</feature>
<dbReference type="PROSITE" id="PS50931">
    <property type="entry name" value="HTH_LYSR"/>
    <property type="match status" value="1"/>
</dbReference>
<dbReference type="AlphaFoldDB" id="A0A0C2P667"/>
<accession>A0A0C2K149</accession>
<dbReference type="InterPro" id="IPR005119">
    <property type="entry name" value="LysR_subst-bd"/>
</dbReference>
<sequence length="313" mass="36192">MKSYPNLPYSHNSLKVFESVARLMSFTQAAQELHVTQSAVSRQVKQLEIELDTALIRRKHRSIELTERGRDLFHVLRANYQDLQTLLEQWQRPVKKRLVIKSALSFATRVLIPKVMELNARYPDHEIVIIPSIDEDPDLQQEQCDVLILNTRQPERYRGQPKVTFLREEFMAPVYATGTHSEMQGLSEVLQMPRLHATEDHYDWQVWLSRLTEQYPTPSRDTSFLSLDLALSACLAGQGATVTDLMLVLPELKRGFLCTPIGSPIRSSAWQYFAYCPHSSAIANDLLMWLKAINQQEEQNLRALAELYQWQIE</sequence>
<name>A0A0C2P667_9VIBR</name>
<dbReference type="PANTHER" id="PTHR30537">
    <property type="entry name" value="HTH-TYPE TRANSCRIPTIONAL REGULATOR"/>
    <property type="match status" value="1"/>
</dbReference>
<evidence type="ECO:0000313" key="7">
    <source>
        <dbReference type="Proteomes" id="UP000031672"/>
    </source>
</evidence>
<dbReference type="PANTHER" id="PTHR30537:SF5">
    <property type="entry name" value="HTH-TYPE TRANSCRIPTIONAL ACTIVATOR TTDR-RELATED"/>
    <property type="match status" value="1"/>
</dbReference>
<dbReference type="InterPro" id="IPR058163">
    <property type="entry name" value="LysR-type_TF_proteobact-type"/>
</dbReference>
<keyword evidence="2" id="KW-0805">Transcription regulation</keyword>
<comment type="caution">
    <text evidence="6">The sequence shown here is derived from an EMBL/GenBank/DDBJ whole genome shotgun (WGS) entry which is preliminary data.</text>
</comment>
<dbReference type="OrthoDB" id="5526340at2"/>
<dbReference type="Pfam" id="PF00126">
    <property type="entry name" value="HTH_1"/>
    <property type="match status" value="1"/>
</dbReference>
<reference evidence="6 7" key="1">
    <citation type="submission" date="2014-11" db="EMBL/GenBank/DDBJ databases">
        <title>Draft Genome Sequence of Vibrio piscirenalis strains CECT 8603T and CECT 8604, two marine Gammaproteobacterium isolated from cultured gilthead sea bream (Sparus aurata).</title>
        <authorList>
            <person name="Arahal D.R."/>
            <person name="Rodrigo-Torres L."/>
            <person name="Lucena T."/>
            <person name="Pujalte M.J."/>
        </authorList>
    </citation>
    <scope>NUCLEOTIDE SEQUENCE [LARGE SCALE GENOMIC DNA]</scope>
    <source>
        <strain evidence="6 7">DCR 1-4-2</strain>
    </source>
</reference>
<dbReference type="RefSeq" id="WP_040986726.1">
    <property type="nucleotide sequence ID" value="NZ_JTKH01000003.1"/>
</dbReference>
<evidence type="ECO:0000256" key="1">
    <source>
        <dbReference type="ARBA" id="ARBA00009437"/>
    </source>
</evidence>
<evidence type="ECO:0000256" key="3">
    <source>
        <dbReference type="ARBA" id="ARBA00023125"/>
    </source>
</evidence>
<dbReference type="GO" id="GO:0003700">
    <property type="term" value="F:DNA-binding transcription factor activity"/>
    <property type="evidence" value="ECO:0007669"/>
    <property type="project" value="InterPro"/>
</dbReference>
<dbReference type="Gene3D" id="3.40.190.10">
    <property type="entry name" value="Periplasmic binding protein-like II"/>
    <property type="match status" value="2"/>
</dbReference>
<evidence type="ECO:0000259" key="5">
    <source>
        <dbReference type="PROSITE" id="PS50931"/>
    </source>
</evidence>
<dbReference type="FunFam" id="1.10.10.10:FF:000001">
    <property type="entry name" value="LysR family transcriptional regulator"/>
    <property type="match status" value="1"/>
</dbReference>
<dbReference type="PRINTS" id="PR00039">
    <property type="entry name" value="HTHLYSR"/>
</dbReference>
<dbReference type="Proteomes" id="UP000031672">
    <property type="component" value="Unassembled WGS sequence"/>
</dbReference>
<dbReference type="InterPro" id="IPR000847">
    <property type="entry name" value="LysR_HTH_N"/>
</dbReference>
<dbReference type="SUPFAM" id="SSF46785">
    <property type="entry name" value="Winged helix' DNA-binding domain"/>
    <property type="match status" value="1"/>
</dbReference>
<proteinExistence type="inferred from homology"/>
<dbReference type="SUPFAM" id="SSF53850">
    <property type="entry name" value="Periplasmic binding protein-like II"/>
    <property type="match status" value="1"/>
</dbReference>
<dbReference type="Pfam" id="PF03466">
    <property type="entry name" value="LysR_substrate"/>
    <property type="match status" value="1"/>
</dbReference>
<evidence type="ECO:0000256" key="2">
    <source>
        <dbReference type="ARBA" id="ARBA00023015"/>
    </source>
</evidence>
<evidence type="ECO:0000256" key="4">
    <source>
        <dbReference type="ARBA" id="ARBA00023163"/>
    </source>
</evidence>
<dbReference type="Gene3D" id="1.10.10.10">
    <property type="entry name" value="Winged helix-like DNA-binding domain superfamily/Winged helix DNA-binding domain"/>
    <property type="match status" value="1"/>
</dbReference>
<accession>A0A0C2P667</accession>
<organism evidence="6 7">
    <name type="scientific">Vibrio renipiscarius</name>
    <dbReference type="NCBI Taxonomy" id="1461322"/>
    <lineage>
        <taxon>Bacteria</taxon>
        <taxon>Pseudomonadati</taxon>
        <taxon>Pseudomonadota</taxon>
        <taxon>Gammaproteobacteria</taxon>
        <taxon>Vibrionales</taxon>
        <taxon>Vibrionaceae</taxon>
        <taxon>Vibrio</taxon>
    </lineage>
</organism>
<dbReference type="EMBL" id="JTKH01000003">
    <property type="protein sequence ID" value="KII81927.1"/>
    <property type="molecule type" value="Genomic_DNA"/>
</dbReference>
<protein>
    <submittedName>
        <fullName evidence="6">LysR family transcriptional regulator</fullName>
    </submittedName>
</protein>
<gene>
    <name evidence="6" type="ORF">OJ16_01680</name>
</gene>
<dbReference type="GO" id="GO:0003677">
    <property type="term" value="F:DNA binding"/>
    <property type="evidence" value="ECO:0007669"/>
    <property type="project" value="UniProtKB-KW"/>
</dbReference>
<keyword evidence="7" id="KW-1185">Reference proteome</keyword>
<keyword evidence="3" id="KW-0238">DNA-binding</keyword>
<keyword evidence="4" id="KW-0804">Transcription</keyword>
<dbReference type="InterPro" id="IPR036390">
    <property type="entry name" value="WH_DNA-bd_sf"/>
</dbReference>
<evidence type="ECO:0000313" key="6">
    <source>
        <dbReference type="EMBL" id="KII81927.1"/>
    </source>
</evidence>